<reference evidence="1 2" key="1">
    <citation type="submission" date="2018-01" db="EMBL/GenBank/DDBJ databases">
        <title>Complete genome sequence of Bacteriovorax stolpii DSM12778.</title>
        <authorList>
            <person name="Tang B."/>
            <person name="Chang J."/>
        </authorList>
    </citation>
    <scope>NUCLEOTIDE SEQUENCE [LARGE SCALE GENOMIC DNA]</scope>
    <source>
        <strain evidence="1 2">DSM 12778</strain>
    </source>
</reference>
<dbReference type="EMBL" id="CP025704">
    <property type="protein sequence ID" value="AUN99026.1"/>
    <property type="molecule type" value="Genomic_DNA"/>
</dbReference>
<gene>
    <name evidence="1" type="ORF">C0V70_13125</name>
</gene>
<dbReference type="RefSeq" id="WP_102244317.1">
    <property type="nucleotide sequence ID" value="NZ_CP025704.1"/>
</dbReference>
<organism evidence="1 2">
    <name type="scientific">Bacteriovorax stolpii</name>
    <name type="common">Bdellovibrio stolpii</name>
    <dbReference type="NCBI Taxonomy" id="960"/>
    <lineage>
        <taxon>Bacteria</taxon>
        <taxon>Pseudomonadati</taxon>
        <taxon>Bdellovibrionota</taxon>
        <taxon>Bacteriovoracia</taxon>
        <taxon>Bacteriovoracales</taxon>
        <taxon>Bacteriovoracaceae</taxon>
        <taxon>Bacteriovorax</taxon>
    </lineage>
</organism>
<keyword evidence="2" id="KW-1185">Reference proteome</keyword>
<protein>
    <submittedName>
        <fullName evidence="1">Uncharacterized protein</fullName>
    </submittedName>
</protein>
<sequence>MKKLMLALALTVTVSQAHALQAIAGTYISGSLGASTIGGMTTSGKECEIIVCKEAAQVLNDSQNYIQSGEMSAFLSGKIKNVQAVYAEMSDEEALDALIQDAEGILK</sequence>
<dbReference type="KEGG" id="bsto:C0V70_13125"/>
<dbReference type="Proteomes" id="UP000235584">
    <property type="component" value="Chromosome"/>
</dbReference>
<evidence type="ECO:0000313" key="2">
    <source>
        <dbReference type="Proteomes" id="UP000235584"/>
    </source>
</evidence>
<evidence type="ECO:0000313" key="1">
    <source>
        <dbReference type="EMBL" id="AUN99026.1"/>
    </source>
</evidence>
<accession>A0A2K9NU20</accession>
<name>A0A2K9NU20_BACTC</name>
<dbReference type="AlphaFoldDB" id="A0A2K9NU20"/>
<proteinExistence type="predicted"/>